<sequence length="493" mass="56962">MNFFRKILIISLIAAWISVLIKYETFARDSNRRTEKTNSNTGSQNRVREAIREKYHRIVDPKADTGSSNNRIRQGIKDTYHRVADKIKKPDENPAPNVPPVKPNAPPYNPNPPPPYVPPVKPNAPPYNPNLPPPYVPPPQYVPPVNPNLPPYFVPHYPNPPPFQNINPYPPINQIPNQPPIQQLPDNKVPKGISILKNLAKRILAHKQQSKSKSSFSGHNYALGTYYDYNYRPGSYNQIKNYLCRNYIEYDEVVFGEFYCPIEGFDPKAIYCCGPPKEQYCCSMSESVQEEQIYEPDDRIRKNDQDDSFFYKERPKQEPISKIPIQIQSDRKFRSQQEKEFKSNIANNLRLTQLTERFHNSTSLTESSSTNKSTYFSKQVNKEVTKDSTPRLTFNDCLNQTKLNEQQKTIDNIQQNLYLMAKASVDNKSEINKTNDNLTKIVSGFERPMDMITQIKENEKLTLALFNELKNGSFKVFKYLIKPCPRNPALDFT</sequence>
<gene>
    <name evidence="3" type="ORF">OXX778_LOCUS2673</name>
</gene>
<feature type="domain" description="Shisa N-terminal" evidence="2">
    <location>
        <begin position="243"/>
        <end position="289"/>
    </location>
</feature>
<comment type="caution">
    <text evidence="3">The sequence shown here is derived from an EMBL/GenBank/DDBJ whole genome shotgun (WGS) entry which is preliminary data.</text>
</comment>
<feature type="region of interest" description="Disordered" evidence="1">
    <location>
        <begin position="87"/>
        <end position="114"/>
    </location>
</feature>
<keyword evidence="4" id="KW-1185">Reference proteome</keyword>
<evidence type="ECO:0000256" key="1">
    <source>
        <dbReference type="SAM" id="MobiDB-lite"/>
    </source>
</evidence>
<evidence type="ECO:0000313" key="4">
    <source>
        <dbReference type="Proteomes" id="UP000663879"/>
    </source>
</evidence>
<dbReference type="AlphaFoldDB" id="A0A813N6V4"/>
<dbReference type="PRINTS" id="PR01217">
    <property type="entry name" value="PRICHEXTENSN"/>
</dbReference>
<protein>
    <recommendedName>
        <fullName evidence="2">Shisa N-terminal domain-containing protein</fullName>
    </recommendedName>
</protein>
<evidence type="ECO:0000313" key="3">
    <source>
        <dbReference type="EMBL" id="CAF0728396.1"/>
    </source>
</evidence>
<accession>A0A813N6V4</accession>
<evidence type="ECO:0000259" key="2">
    <source>
        <dbReference type="Pfam" id="PF13908"/>
    </source>
</evidence>
<organism evidence="3 4">
    <name type="scientific">Brachionus calyciflorus</name>
    <dbReference type="NCBI Taxonomy" id="104777"/>
    <lineage>
        <taxon>Eukaryota</taxon>
        <taxon>Metazoa</taxon>
        <taxon>Spiralia</taxon>
        <taxon>Gnathifera</taxon>
        <taxon>Rotifera</taxon>
        <taxon>Eurotatoria</taxon>
        <taxon>Monogononta</taxon>
        <taxon>Pseudotrocha</taxon>
        <taxon>Ploima</taxon>
        <taxon>Brachionidae</taxon>
        <taxon>Brachionus</taxon>
    </lineage>
</organism>
<proteinExistence type="predicted"/>
<dbReference type="Pfam" id="PF13908">
    <property type="entry name" value="Shisa_N"/>
    <property type="match status" value="1"/>
</dbReference>
<reference evidence="3" key="1">
    <citation type="submission" date="2021-02" db="EMBL/GenBank/DDBJ databases">
        <authorList>
            <person name="Nowell W R."/>
        </authorList>
    </citation>
    <scope>NUCLEOTIDE SEQUENCE</scope>
    <source>
        <strain evidence="3">Ploen Becks lab</strain>
    </source>
</reference>
<dbReference type="OrthoDB" id="10063798at2759"/>
<dbReference type="EMBL" id="CAJNOC010000215">
    <property type="protein sequence ID" value="CAF0728396.1"/>
    <property type="molecule type" value="Genomic_DNA"/>
</dbReference>
<dbReference type="InterPro" id="IPR053891">
    <property type="entry name" value="Shisa_N"/>
</dbReference>
<dbReference type="Proteomes" id="UP000663879">
    <property type="component" value="Unassembled WGS sequence"/>
</dbReference>
<feature type="compositionally biased region" description="Pro residues" evidence="1">
    <location>
        <begin position="96"/>
        <end position="114"/>
    </location>
</feature>
<name>A0A813N6V4_9BILA</name>